<dbReference type="CDD" id="cd06091">
    <property type="entry name" value="KOW_NusG"/>
    <property type="match status" value="1"/>
</dbReference>
<sequence>MDKDSAWYALFVKTGEENKVKERLDFRFGGEPAVMIPKKIIKERKNGVWHRRIRNLFPGYIFIHGVLDEHVYMKLKRVPGLYKLLCTDREPVQIPPREIEVFSHLFDDEDTIQESDILMEGDRIVIVNGPLTSLQGRILKINKRKGRARVLLEFLGEERVIDLGVNIIEPAK</sequence>
<dbReference type="Gene3D" id="3.30.70.940">
    <property type="entry name" value="NusG, N-terminal domain"/>
    <property type="match status" value="1"/>
</dbReference>
<dbReference type="SUPFAM" id="SSF82679">
    <property type="entry name" value="N-utilization substance G protein NusG, N-terminal domain"/>
    <property type="match status" value="1"/>
</dbReference>
<dbReference type="PANTHER" id="PTHR30265:SF4">
    <property type="entry name" value="KOW MOTIF FAMILY PROTEIN, EXPRESSED"/>
    <property type="match status" value="1"/>
</dbReference>
<dbReference type="GO" id="GO:0006353">
    <property type="term" value="P:DNA-templated transcription termination"/>
    <property type="evidence" value="ECO:0007669"/>
    <property type="project" value="UniProtKB-KW"/>
</dbReference>
<evidence type="ECO:0000256" key="2">
    <source>
        <dbReference type="ARBA" id="ARBA00023015"/>
    </source>
</evidence>
<dbReference type="OrthoDB" id="1681764at2"/>
<dbReference type="InterPro" id="IPR001062">
    <property type="entry name" value="Transcrpt_antiterm_NusG"/>
</dbReference>
<protein>
    <recommendedName>
        <fullName evidence="4">Transcription termination/antitermination protein NusG</fullName>
    </recommendedName>
</protein>
<dbReference type="InterPro" id="IPR047663">
    <property type="entry name" value="Transcription_antiterm_LoaP"/>
</dbReference>
<dbReference type="GO" id="GO:0006354">
    <property type="term" value="P:DNA-templated transcription elongation"/>
    <property type="evidence" value="ECO:0007669"/>
    <property type="project" value="InterPro"/>
</dbReference>
<evidence type="ECO:0000313" key="6">
    <source>
        <dbReference type="EMBL" id="ANW97664.1"/>
    </source>
</evidence>
<evidence type="ECO:0000256" key="1">
    <source>
        <dbReference type="ARBA" id="ARBA00022814"/>
    </source>
</evidence>
<accession>A0A1B1YA69</accession>
<reference evidence="6 7" key="1">
    <citation type="submission" date="2016-02" db="EMBL/GenBank/DDBJ databases">
        <title>Comparison of Clostridium stercorarium subspecies using comparative genomics and transcriptomics.</title>
        <authorList>
            <person name="Schellenberg J."/>
            <person name="Thallinger G."/>
            <person name="Levin D.B."/>
            <person name="Zhang X."/>
            <person name="Alvare G."/>
            <person name="Fristensky B."/>
            <person name="Sparling R."/>
        </authorList>
    </citation>
    <scope>NUCLEOTIDE SEQUENCE [LARGE SCALE GENOMIC DNA]</scope>
    <source>
        <strain evidence="6 7">DSM 2910</strain>
    </source>
</reference>
<evidence type="ECO:0000259" key="5">
    <source>
        <dbReference type="SMART" id="SM00738"/>
    </source>
</evidence>
<dbReference type="Gene3D" id="2.30.30.30">
    <property type="match status" value="1"/>
</dbReference>
<comment type="function">
    <text evidence="4">Participates in transcription elongation, termination and antitermination.</text>
</comment>
<dbReference type="InterPro" id="IPR006645">
    <property type="entry name" value="NGN-like_dom"/>
</dbReference>
<organism evidence="6 7">
    <name type="scientific">Thermoclostridium stercorarium subsp. thermolacticum DSM 2910</name>
    <dbReference type="NCBI Taxonomy" id="1121336"/>
    <lineage>
        <taxon>Bacteria</taxon>
        <taxon>Bacillati</taxon>
        <taxon>Bacillota</taxon>
        <taxon>Clostridia</taxon>
        <taxon>Eubacteriales</taxon>
        <taxon>Oscillospiraceae</taxon>
        <taxon>Thermoclostridium</taxon>
    </lineage>
</organism>
<feature type="domain" description="NusG-like N-terminal" evidence="5">
    <location>
        <begin position="4"/>
        <end position="105"/>
    </location>
</feature>
<gene>
    <name evidence="6" type="ORF">CSTERTH_00770</name>
</gene>
<evidence type="ECO:0000313" key="7">
    <source>
        <dbReference type="Proteomes" id="UP000092971"/>
    </source>
</evidence>
<dbReference type="InterPro" id="IPR008991">
    <property type="entry name" value="Translation_prot_SH3-like_sf"/>
</dbReference>
<dbReference type="AlphaFoldDB" id="A0A1B1YA69"/>
<name>A0A1B1YA69_THEST</name>
<dbReference type="GO" id="GO:0032784">
    <property type="term" value="P:regulation of DNA-templated transcription elongation"/>
    <property type="evidence" value="ECO:0007669"/>
    <property type="project" value="InterPro"/>
</dbReference>
<evidence type="ECO:0000256" key="4">
    <source>
        <dbReference type="RuleBase" id="RU000538"/>
    </source>
</evidence>
<dbReference type="NCBIfam" id="NF033641">
    <property type="entry name" value="antiterm_LoaP"/>
    <property type="match status" value="1"/>
</dbReference>
<dbReference type="InterPro" id="IPR043425">
    <property type="entry name" value="NusG-like"/>
</dbReference>
<dbReference type="CDD" id="cd08000">
    <property type="entry name" value="NGN"/>
    <property type="match status" value="1"/>
</dbReference>
<dbReference type="PANTHER" id="PTHR30265">
    <property type="entry name" value="RHO-INTERACTING TRANSCRIPTION TERMINATION FACTOR NUSG"/>
    <property type="match status" value="1"/>
</dbReference>
<dbReference type="InterPro" id="IPR036735">
    <property type="entry name" value="NGN_dom_sf"/>
</dbReference>
<keyword evidence="3 4" id="KW-0804">Transcription</keyword>
<dbReference type="RefSeq" id="WP_015357891.1">
    <property type="nucleotide sequence ID" value="NZ_CP014672.1"/>
</dbReference>
<dbReference type="Proteomes" id="UP000092971">
    <property type="component" value="Chromosome"/>
</dbReference>
<dbReference type="Pfam" id="PF02357">
    <property type="entry name" value="NusG"/>
    <property type="match status" value="1"/>
</dbReference>
<keyword evidence="1 4" id="KW-0889">Transcription antitermination</keyword>
<keyword evidence="2 4" id="KW-0805">Transcription regulation</keyword>
<dbReference type="InterPro" id="IPR014722">
    <property type="entry name" value="Rib_uL2_dom2"/>
</dbReference>
<evidence type="ECO:0000256" key="3">
    <source>
        <dbReference type="ARBA" id="ARBA00023163"/>
    </source>
</evidence>
<comment type="similarity">
    <text evidence="4">Belongs to the NusG family.</text>
</comment>
<dbReference type="SUPFAM" id="SSF50104">
    <property type="entry name" value="Translation proteins SH3-like domain"/>
    <property type="match status" value="1"/>
</dbReference>
<keyword evidence="4" id="KW-0806">Transcription termination</keyword>
<dbReference type="GO" id="GO:0031564">
    <property type="term" value="P:transcription antitermination"/>
    <property type="evidence" value="ECO:0007669"/>
    <property type="project" value="UniProtKB-KW"/>
</dbReference>
<dbReference type="SMART" id="SM00738">
    <property type="entry name" value="NGN"/>
    <property type="match status" value="1"/>
</dbReference>
<proteinExistence type="inferred from homology"/>
<dbReference type="EMBL" id="CP014672">
    <property type="protein sequence ID" value="ANW97664.1"/>
    <property type="molecule type" value="Genomic_DNA"/>
</dbReference>
<dbReference type="PRINTS" id="PR00338">
    <property type="entry name" value="NUSGTNSCPFCT"/>
</dbReference>